<keyword evidence="4" id="KW-1185">Reference proteome</keyword>
<gene>
    <name evidence="3" type="ORF">OLEAN_C30890</name>
</gene>
<name>R4YQN3_OLEAN</name>
<keyword evidence="1" id="KW-0732">Signal</keyword>
<sequence length="364" mass="40454">MLNIKSRKILLNVLTLMGLLLSLAISNISYSAPIKAAFILVGPANYVGWSYSHDQGRRFLEQKFGAQIETEFVEFVPEGRASREVLQELASRNDIVFSTSVGYMISTEGIARDNPKVMFEHATGSRQGKNLSNYATRAYQPRYLSGLIAGSMTKSGKIGYIAAHPIPEVIRGINAFTLGVREVNPTAEVEIEWTKAWYDPEKDIELANKLVASGADVLTHHTDSSSVTETAEKNNVFVIGYNSDMKDFAPNNHLASVIHNWGPYYAKRIQALLDNNWKSGSEWSGMAESTSKLVSLSPKIPVKIRELVANKQADIISGKFEVFAGPIKNYRGRVRIREGKKLSDDKLLRMNWYVEGVTGSLLSF</sequence>
<dbReference type="CDD" id="cd19963">
    <property type="entry name" value="PBP1_BMP-like"/>
    <property type="match status" value="1"/>
</dbReference>
<dbReference type="AlphaFoldDB" id="R4YQN3"/>
<dbReference type="STRING" id="698738.OLEAN_C30890"/>
<dbReference type="PANTHER" id="PTHR43208">
    <property type="entry name" value="ABC TRANSPORTER SUBSTRATE-BINDING PROTEIN"/>
    <property type="match status" value="1"/>
</dbReference>
<protein>
    <submittedName>
        <fullName evidence="3">Basic membrane lipoprotein</fullName>
    </submittedName>
</protein>
<dbReference type="OrthoDB" id="9769871at2"/>
<dbReference type="GO" id="GO:0005886">
    <property type="term" value="C:plasma membrane"/>
    <property type="evidence" value="ECO:0007669"/>
    <property type="project" value="InterPro"/>
</dbReference>
<dbReference type="EMBL" id="FO203512">
    <property type="protein sequence ID" value="CCK77265.1"/>
    <property type="molecule type" value="Genomic_DNA"/>
</dbReference>
<reference evidence="3 4" key="1">
    <citation type="journal article" date="2013" name="Nat. Commun.">
        <title>Genome sequence and functional genomic analysis of the oil-degrading bacterium Oleispira antarctica.</title>
        <authorList>
            <person name="Kube M."/>
            <person name="Chernikova T.N."/>
            <person name="Al-Ramahi Y."/>
            <person name="Beloqui A."/>
            <person name="Lopez-Cortez N."/>
            <person name="Guazzaroni M.E."/>
            <person name="Heipieper H.J."/>
            <person name="Klages S."/>
            <person name="Kotsyurbenko O.R."/>
            <person name="Langer I."/>
            <person name="Nechitaylo T.Y."/>
            <person name="Lunsdorf H."/>
            <person name="Fernandez M."/>
            <person name="Juarez S."/>
            <person name="Ciordia S."/>
            <person name="Singer A."/>
            <person name="Kagan O."/>
            <person name="Egorova O."/>
            <person name="Petit P.A."/>
            <person name="Stogios P."/>
            <person name="Kim Y."/>
            <person name="Tchigvintsev A."/>
            <person name="Flick R."/>
            <person name="Denaro R."/>
            <person name="Genovese M."/>
            <person name="Albar J.P."/>
            <person name="Reva O.N."/>
            <person name="Martinez-Gomariz M."/>
            <person name="Tran H."/>
            <person name="Ferrer M."/>
            <person name="Savchenko A."/>
            <person name="Yakunin A.F."/>
            <person name="Yakimov M.M."/>
            <person name="Golyshina O.V."/>
            <person name="Reinhardt R."/>
            <person name="Golyshin P.N."/>
        </authorList>
    </citation>
    <scope>NUCLEOTIDE SEQUENCE [LARGE SCALE GENOMIC DNA]</scope>
</reference>
<dbReference type="InterPro" id="IPR052910">
    <property type="entry name" value="ABC-Purine-Binding"/>
</dbReference>
<accession>R4YQN3</accession>
<dbReference type="HOGENOM" id="CLU_038813_2_0_6"/>
<keyword evidence="3" id="KW-0449">Lipoprotein</keyword>
<evidence type="ECO:0000256" key="1">
    <source>
        <dbReference type="ARBA" id="ARBA00022729"/>
    </source>
</evidence>
<evidence type="ECO:0000313" key="3">
    <source>
        <dbReference type="EMBL" id="CCK77265.1"/>
    </source>
</evidence>
<proteinExistence type="predicted"/>
<dbReference type="Gene3D" id="3.40.50.2300">
    <property type="match status" value="2"/>
</dbReference>
<dbReference type="PANTHER" id="PTHR43208:SF1">
    <property type="entry name" value="ABC TRANSPORTER SUBSTRATE-BINDING PROTEIN"/>
    <property type="match status" value="1"/>
</dbReference>
<dbReference type="PATRIC" id="fig|698738.3.peg.3211"/>
<dbReference type="Proteomes" id="UP000032749">
    <property type="component" value="Chromosome"/>
</dbReference>
<organism evidence="3 4">
    <name type="scientific">Oleispira antarctica RB-8</name>
    <dbReference type="NCBI Taxonomy" id="698738"/>
    <lineage>
        <taxon>Bacteria</taxon>
        <taxon>Pseudomonadati</taxon>
        <taxon>Pseudomonadota</taxon>
        <taxon>Gammaproteobacteria</taxon>
        <taxon>Oceanospirillales</taxon>
        <taxon>Oceanospirillaceae</taxon>
        <taxon>Oleispira</taxon>
    </lineage>
</organism>
<feature type="domain" description="ABC transporter substrate-binding protein PnrA-like" evidence="2">
    <location>
        <begin position="35"/>
        <end position="288"/>
    </location>
</feature>
<evidence type="ECO:0000259" key="2">
    <source>
        <dbReference type="Pfam" id="PF02608"/>
    </source>
</evidence>
<evidence type="ECO:0000313" key="4">
    <source>
        <dbReference type="Proteomes" id="UP000032749"/>
    </source>
</evidence>
<dbReference type="InterPro" id="IPR003760">
    <property type="entry name" value="PnrA-like"/>
</dbReference>
<dbReference type="KEGG" id="oai:OLEAN_C30890"/>
<dbReference type="Pfam" id="PF02608">
    <property type="entry name" value="Bmp"/>
    <property type="match status" value="1"/>
</dbReference>